<protein>
    <recommendedName>
        <fullName evidence="5">Protein kinase domain-containing protein</fullName>
    </recommendedName>
</protein>
<evidence type="ECO:0000259" key="5">
    <source>
        <dbReference type="PROSITE" id="PS50011"/>
    </source>
</evidence>
<gene>
    <name evidence="6" type="ORF">V5O48_007176</name>
</gene>
<feature type="region of interest" description="Disordered" evidence="4">
    <location>
        <begin position="469"/>
        <end position="572"/>
    </location>
</feature>
<accession>A0ABR3FHE4</accession>
<name>A0ABR3FHE4_9AGAR</name>
<dbReference type="InterPro" id="IPR008271">
    <property type="entry name" value="Ser/Thr_kinase_AS"/>
</dbReference>
<evidence type="ECO:0000313" key="7">
    <source>
        <dbReference type="Proteomes" id="UP001465976"/>
    </source>
</evidence>
<feature type="region of interest" description="Disordered" evidence="4">
    <location>
        <begin position="1"/>
        <end position="38"/>
    </location>
</feature>
<feature type="compositionally biased region" description="Acidic residues" evidence="4">
    <location>
        <begin position="699"/>
        <end position="713"/>
    </location>
</feature>
<dbReference type="PANTHER" id="PTHR24346">
    <property type="entry name" value="MAP/MICROTUBULE AFFINITY-REGULATING KINASE"/>
    <property type="match status" value="1"/>
</dbReference>
<feature type="compositionally biased region" description="Basic and acidic residues" evidence="4">
    <location>
        <begin position="756"/>
        <end position="772"/>
    </location>
</feature>
<proteinExistence type="predicted"/>
<dbReference type="InterPro" id="IPR011009">
    <property type="entry name" value="Kinase-like_dom_sf"/>
</dbReference>
<sequence length="865" mass="93551">MFEENHRASAAAPIHRPARPQVNTEDRGRGDERAVGDGHVAGELDTDQKLSAQMMAEATRDVRSATLPTAAIHSSFSAPILQSDPAPPVASSPAAMFLSAFCSPPSTPVKSILPDDEGQIVAGHTLGPVIGYGGFSTIRRAHSASGDVVAVKIVRKSDLANQGDSSQARQRLDHETKVWSSLSHEHILPLFTSVHTSYADFFITLFCPCGSLFDILKRDGCPALPQDDAGMMFRQVVRGLRYLHEVVGYVHRDLKLENVLVDETGTCKIGDFGMARKIGEILEEDIEDEEEFVPPTGSLHRAASVSNASPVNNPPRRTGLGGMPLHHTLMRHQRHRTPTSTPGSHAPPSVKLIQPGSLPYAAPELLSPPSAPGVRPPDPAQDMWALGVMLYALLTGRLPFVDSFEPRLQMKILHAVYDIPHGIGSGAERILKGCLDRNVSSRWTIAMVDEVSWGVGWGTESVAMVSDEELRTQTQSRSRSRVADIHVPETPAWDHETNRSAASADVASRRSVSRARRSLSRAPFLTDGVSTERSAERHGRRLPRASLSMSTSGSSSSSSCDSGENGDVYPVVERGRRLRKAVVTLVSHTNQLLSRSPSPGGVPKTPVDNLSGPFSPAPSLQEDDDDDDVNNDIYDAESAERTDVRFPDSILPTKVKSAPRSGIHTPSSIHSRNGELRPHPDDPRHRIYSITASPRSDLGELDDMEPTSADAEEWGTSSLISEDSVGLGSDGAEASFVNSAAAFIKHCPGPIVQSRSCEDDKPLKEWGRDGRSRHQSRFEPGFSTSRAESTPPAPWSVEDASMRFAPSSNPSRRRSNSRGRRSIGSASGLLSSILASAAGISGRSRSVDHRQTQPQFKPRRGEVGV</sequence>
<feature type="compositionally biased region" description="Basic residues" evidence="4">
    <location>
        <begin position="811"/>
        <end position="821"/>
    </location>
</feature>
<feature type="region of interest" description="Disordered" evidence="4">
    <location>
        <begin position="750"/>
        <end position="826"/>
    </location>
</feature>
<keyword evidence="1 3" id="KW-0547">Nucleotide-binding</keyword>
<dbReference type="PROSITE" id="PS00108">
    <property type="entry name" value="PROTEIN_KINASE_ST"/>
    <property type="match status" value="1"/>
</dbReference>
<keyword evidence="7" id="KW-1185">Reference proteome</keyword>
<feature type="region of interest" description="Disordered" evidence="4">
    <location>
        <begin position="653"/>
        <end position="729"/>
    </location>
</feature>
<feature type="binding site" evidence="3">
    <location>
        <position position="156"/>
    </location>
    <ligand>
        <name>ATP</name>
        <dbReference type="ChEBI" id="CHEBI:30616"/>
    </ligand>
</feature>
<reference evidence="6 7" key="1">
    <citation type="submission" date="2024-02" db="EMBL/GenBank/DDBJ databases">
        <title>A draft genome for the cacao thread blight pathogen Marasmius crinis-equi.</title>
        <authorList>
            <person name="Cohen S.P."/>
            <person name="Baruah I.K."/>
            <person name="Amoako-Attah I."/>
            <person name="Bukari Y."/>
            <person name="Meinhardt L.W."/>
            <person name="Bailey B.A."/>
        </authorList>
    </citation>
    <scope>NUCLEOTIDE SEQUENCE [LARGE SCALE GENOMIC DNA]</scope>
    <source>
        <strain evidence="6 7">GH-76</strain>
    </source>
</reference>
<dbReference type="InterPro" id="IPR017441">
    <property type="entry name" value="Protein_kinase_ATP_BS"/>
</dbReference>
<evidence type="ECO:0000256" key="1">
    <source>
        <dbReference type="ARBA" id="ARBA00022741"/>
    </source>
</evidence>
<feature type="compositionally biased region" description="Basic and acidic residues" evidence="4">
    <location>
        <begin position="481"/>
        <end position="498"/>
    </location>
</feature>
<organism evidence="6 7">
    <name type="scientific">Marasmius crinis-equi</name>
    <dbReference type="NCBI Taxonomy" id="585013"/>
    <lineage>
        <taxon>Eukaryota</taxon>
        <taxon>Fungi</taxon>
        <taxon>Dikarya</taxon>
        <taxon>Basidiomycota</taxon>
        <taxon>Agaricomycotina</taxon>
        <taxon>Agaricomycetes</taxon>
        <taxon>Agaricomycetidae</taxon>
        <taxon>Agaricales</taxon>
        <taxon>Marasmiineae</taxon>
        <taxon>Marasmiaceae</taxon>
        <taxon>Marasmius</taxon>
    </lineage>
</organism>
<dbReference type="Gene3D" id="1.10.510.10">
    <property type="entry name" value="Transferase(Phosphotransferase) domain 1"/>
    <property type="match status" value="2"/>
</dbReference>
<comment type="caution">
    <text evidence="6">The sequence shown here is derived from an EMBL/GenBank/DDBJ whole genome shotgun (WGS) entry which is preliminary data.</text>
</comment>
<feature type="region of interest" description="Disordered" evidence="4">
    <location>
        <begin position="590"/>
        <end position="628"/>
    </location>
</feature>
<dbReference type="Pfam" id="PF00069">
    <property type="entry name" value="Pkinase"/>
    <property type="match status" value="2"/>
</dbReference>
<feature type="compositionally biased region" description="Low complexity" evidence="4">
    <location>
        <begin position="499"/>
        <end position="510"/>
    </location>
</feature>
<feature type="compositionally biased region" description="Basic and acidic residues" evidence="4">
    <location>
        <begin position="672"/>
        <end position="685"/>
    </location>
</feature>
<dbReference type="InterPro" id="IPR000719">
    <property type="entry name" value="Prot_kinase_dom"/>
</dbReference>
<feature type="compositionally biased region" description="Low complexity" evidence="4">
    <location>
        <begin position="546"/>
        <end position="562"/>
    </location>
</feature>
<evidence type="ECO:0000256" key="3">
    <source>
        <dbReference type="PROSITE-ProRule" id="PRU10141"/>
    </source>
</evidence>
<dbReference type="PROSITE" id="PS50011">
    <property type="entry name" value="PROTEIN_KINASE_DOM"/>
    <property type="match status" value="1"/>
</dbReference>
<dbReference type="PROSITE" id="PS00107">
    <property type="entry name" value="PROTEIN_KINASE_ATP"/>
    <property type="match status" value="1"/>
</dbReference>
<evidence type="ECO:0000313" key="6">
    <source>
        <dbReference type="EMBL" id="KAL0574784.1"/>
    </source>
</evidence>
<dbReference type="PANTHER" id="PTHR24346:SF76">
    <property type="entry name" value="NON-SPECIFIC SERINE_THREONINE PROTEIN KINASE"/>
    <property type="match status" value="1"/>
</dbReference>
<feature type="domain" description="Protein kinase" evidence="5">
    <location>
        <begin position="124"/>
        <end position="454"/>
    </location>
</feature>
<dbReference type="EMBL" id="JBAHYK010000365">
    <property type="protein sequence ID" value="KAL0574784.1"/>
    <property type="molecule type" value="Genomic_DNA"/>
</dbReference>
<dbReference type="SUPFAM" id="SSF56112">
    <property type="entry name" value="Protein kinase-like (PK-like)"/>
    <property type="match status" value="1"/>
</dbReference>
<evidence type="ECO:0000256" key="4">
    <source>
        <dbReference type="SAM" id="MobiDB-lite"/>
    </source>
</evidence>
<keyword evidence="2 3" id="KW-0067">ATP-binding</keyword>
<feature type="compositionally biased region" description="Basic and acidic residues" evidence="4">
    <location>
        <begin position="24"/>
        <end position="38"/>
    </location>
</feature>
<dbReference type="SMART" id="SM00220">
    <property type="entry name" value="S_TKc"/>
    <property type="match status" value="1"/>
</dbReference>
<feature type="region of interest" description="Disordered" evidence="4">
    <location>
        <begin position="840"/>
        <end position="865"/>
    </location>
</feature>
<evidence type="ECO:0000256" key="2">
    <source>
        <dbReference type="ARBA" id="ARBA00022840"/>
    </source>
</evidence>
<dbReference type="Proteomes" id="UP001465976">
    <property type="component" value="Unassembled WGS sequence"/>
</dbReference>